<evidence type="ECO:0000256" key="1">
    <source>
        <dbReference type="ARBA" id="ARBA00004167"/>
    </source>
</evidence>
<dbReference type="PANTHER" id="PTHR30386:SF26">
    <property type="entry name" value="TRANSPORT PROTEIN COMB"/>
    <property type="match status" value="1"/>
</dbReference>
<feature type="domain" description="AprE-like beta-barrel" evidence="7">
    <location>
        <begin position="275"/>
        <end position="364"/>
    </location>
</feature>
<organism evidence="8 9">
    <name type="scientific">Prochlorococcus marinus str. MIT 9201</name>
    <dbReference type="NCBI Taxonomy" id="93057"/>
    <lineage>
        <taxon>Bacteria</taxon>
        <taxon>Bacillati</taxon>
        <taxon>Cyanobacteriota</taxon>
        <taxon>Cyanophyceae</taxon>
        <taxon>Synechococcales</taxon>
        <taxon>Prochlorococcaceae</taxon>
        <taxon>Prochlorococcus</taxon>
    </lineage>
</organism>
<dbReference type="AlphaFoldDB" id="A0A0A1ZXK8"/>
<comment type="subcellular location">
    <subcellularLocation>
        <location evidence="1">Membrane</location>
        <topology evidence="1">Single-pass membrane protein</topology>
    </subcellularLocation>
</comment>
<evidence type="ECO:0000256" key="2">
    <source>
        <dbReference type="ARBA" id="ARBA00009477"/>
    </source>
</evidence>
<evidence type="ECO:0000259" key="7">
    <source>
        <dbReference type="Pfam" id="PF26002"/>
    </source>
</evidence>
<keyword evidence="4" id="KW-1133">Transmembrane helix</keyword>
<keyword evidence="3" id="KW-0812">Transmembrane</keyword>
<reference evidence="9" key="1">
    <citation type="journal article" date="2014" name="Sci. Data">
        <title>Genomes of diverse isolates of the marine cyanobacterium Prochlorococcus.</title>
        <authorList>
            <person name="Biller S."/>
            <person name="Berube P."/>
            <person name="Thompson J."/>
            <person name="Kelly L."/>
            <person name="Roggensack S."/>
            <person name="Awad L."/>
            <person name="Roache-Johnson K."/>
            <person name="Ding H."/>
            <person name="Giovannoni S.J."/>
            <person name="Moore L.R."/>
            <person name="Chisholm S.W."/>
        </authorList>
    </citation>
    <scope>NUCLEOTIDE SEQUENCE [LARGE SCALE GENOMIC DNA]</scope>
    <source>
        <strain evidence="9">MIT 9201</strain>
    </source>
</reference>
<dbReference type="PRINTS" id="PR01490">
    <property type="entry name" value="RTXTOXIND"/>
</dbReference>
<dbReference type="OrthoDB" id="553569at2"/>
<dbReference type="EMBL" id="JNAL01000019">
    <property type="protein sequence ID" value="KGF94377.1"/>
    <property type="molecule type" value="Genomic_DNA"/>
</dbReference>
<gene>
    <name evidence="8" type="ORF">EU95_2022</name>
</gene>
<comment type="similarity">
    <text evidence="2">Belongs to the membrane fusion protein (MFP) (TC 8.A.1) family.</text>
</comment>
<dbReference type="Gene3D" id="2.40.30.170">
    <property type="match status" value="1"/>
</dbReference>
<dbReference type="Gene3D" id="2.40.50.100">
    <property type="match status" value="1"/>
</dbReference>
<dbReference type="Pfam" id="PF26002">
    <property type="entry name" value="Beta-barrel_AprE"/>
    <property type="match status" value="1"/>
</dbReference>
<proteinExistence type="inferred from homology"/>
<dbReference type="GO" id="GO:0016020">
    <property type="term" value="C:membrane"/>
    <property type="evidence" value="ECO:0007669"/>
    <property type="project" value="UniProtKB-SubCell"/>
</dbReference>
<keyword evidence="5" id="KW-0472">Membrane</keyword>
<protein>
    <submittedName>
        <fullName evidence="8">Putative transporter component</fullName>
    </submittedName>
</protein>
<dbReference type="InterPro" id="IPR058982">
    <property type="entry name" value="Beta-barrel_AprE"/>
</dbReference>
<keyword evidence="6" id="KW-0175">Coiled coil</keyword>
<evidence type="ECO:0000313" key="9">
    <source>
        <dbReference type="Proteomes" id="UP000030355"/>
    </source>
</evidence>
<name>A0A0A1ZXK8_PROMR</name>
<dbReference type="eggNOG" id="COG0845">
    <property type="taxonomic scope" value="Bacteria"/>
</dbReference>
<dbReference type="Proteomes" id="UP000030355">
    <property type="component" value="Unassembled WGS sequence"/>
</dbReference>
<feature type="coiled-coil region" evidence="6">
    <location>
        <begin position="205"/>
        <end position="232"/>
    </location>
</feature>
<evidence type="ECO:0000256" key="4">
    <source>
        <dbReference type="ARBA" id="ARBA00022989"/>
    </source>
</evidence>
<evidence type="ECO:0000256" key="5">
    <source>
        <dbReference type="ARBA" id="ARBA00023136"/>
    </source>
</evidence>
<dbReference type="PANTHER" id="PTHR30386">
    <property type="entry name" value="MEMBRANE FUSION SUBUNIT OF EMRAB-TOLC MULTIDRUG EFFLUX PUMP"/>
    <property type="match status" value="1"/>
</dbReference>
<evidence type="ECO:0000256" key="3">
    <source>
        <dbReference type="ARBA" id="ARBA00022692"/>
    </source>
</evidence>
<evidence type="ECO:0000313" key="8">
    <source>
        <dbReference type="EMBL" id="KGF94377.1"/>
    </source>
</evidence>
<dbReference type="RefSeq" id="WP_032523089.1">
    <property type="nucleotide sequence ID" value="NZ_CP138977.1"/>
</dbReference>
<evidence type="ECO:0000256" key="6">
    <source>
        <dbReference type="SAM" id="Coils"/>
    </source>
</evidence>
<comment type="caution">
    <text evidence="8">The sequence shown here is derived from an EMBL/GenBank/DDBJ whole genome shotgun (WGS) entry which is preliminary data.</text>
</comment>
<accession>A0A0A1ZXK8</accession>
<dbReference type="InterPro" id="IPR050739">
    <property type="entry name" value="MFP"/>
</dbReference>
<sequence>MIDILQRFFNQSETSILSNISQNGDSGEIGIQPSKSLAKTITWTLLGTSVGAFSFLALAKTDEVVVAKGLLHPIGDVKVVQIPMGGVLKEMLVTDGQRVNKEQVLLRLDKEASEDKARRSLQILRAKEAQLQLKQTELDRYLGLNDSRIEVLKQKIELNKTILNRIEKLALKGAAPEIQYLQQLDQVAELEGEYRSTLIVRERQLAIFNQSIQELKGQLAGLKSNLTEANVNLRYKDVVSPVDGVIFDLKPTGPGFVAQSSEPVMKIVPFNALQAKINIKSSDIGFIQLNKPVDISIDSFPANDFGVIRGNVIRIGSDVLPPDKENQFYRYPSVVRLQSQKLVLKSGKELPLQAGMSLTANIKLRKVSWLQLLLGGFKDKTDSLKEV</sequence>
<dbReference type="STRING" id="93057.EU95_2022"/>